<sequence>MEPFVLRGFLKENQWAIMELWTEKYLRDNFAKNKGPVTVRFGNREHVDGEILHDHKSIKHQFESFSEMLDWMLGRNEKEQQNPKLLHQLTGHIWIIEIFWNYWMKKMLLL</sequence>
<keyword evidence="1" id="KW-1185">Reference proteome</keyword>
<dbReference type="AlphaFoldDB" id="A0A914MAY5"/>
<proteinExistence type="predicted"/>
<accession>A0A914MAY5</accession>
<name>A0A914MAY5_MELIC</name>
<dbReference type="Proteomes" id="UP000887563">
    <property type="component" value="Unplaced"/>
</dbReference>
<protein>
    <submittedName>
        <fullName evidence="2">Uncharacterized protein</fullName>
    </submittedName>
</protein>
<organism evidence="1 2">
    <name type="scientific">Meloidogyne incognita</name>
    <name type="common">Southern root-knot nematode worm</name>
    <name type="synonym">Oxyuris incognita</name>
    <dbReference type="NCBI Taxonomy" id="6306"/>
    <lineage>
        <taxon>Eukaryota</taxon>
        <taxon>Metazoa</taxon>
        <taxon>Ecdysozoa</taxon>
        <taxon>Nematoda</taxon>
        <taxon>Chromadorea</taxon>
        <taxon>Rhabditida</taxon>
        <taxon>Tylenchina</taxon>
        <taxon>Tylenchomorpha</taxon>
        <taxon>Tylenchoidea</taxon>
        <taxon>Meloidogynidae</taxon>
        <taxon>Meloidogyninae</taxon>
        <taxon>Meloidogyne</taxon>
        <taxon>Meloidogyne incognita group</taxon>
    </lineage>
</organism>
<evidence type="ECO:0000313" key="1">
    <source>
        <dbReference type="Proteomes" id="UP000887563"/>
    </source>
</evidence>
<evidence type="ECO:0000313" key="2">
    <source>
        <dbReference type="WBParaSite" id="Minc3s01554g24679"/>
    </source>
</evidence>
<dbReference type="WBParaSite" id="Minc3s01554g24679">
    <property type="protein sequence ID" value="Minc3s01554g24679"/>
    <property type="gene ID" value="Minc3s01554g24679"/>
</dbReference>
<dbReference type="Gene3D" id="2.60.120.650">
    <property type="entry name" value="Cupin"/>
    <property type="match status" value="1"/>
</dbReference>
<reference evidence="2" key="1">
    <citation type="submission" date="2022-11" db="UniProtKB">
        <authorList>
            <consortium name="WormBaseParasite"/>
        </authorList>
    </citation>
    <scope>IDENTIFICATION</scope>
</reference>